<proteinExistence type="predicted"/>
<protein>
    <submittedName>
        <fullName evidence="1">Uncharacterized protein</fullName>
    </submittedName>
</protein>
<accession>A0A3L6F1A9</accession>
<organism evidence="1">
    <name type="scientific">Zea mays</name>
    <name type="common">Maize</name>
    <dbReference type="NCBI Taxonomy" id="4577"/>
    <lineage>
        <taxon>Eukaryota</taxon>
        <taxon>Viridiplantae</taxon>
        <taxon>Streptophyta</taxon>
        <taxon>Embryophyta</taxon>
        <taxon>Tracheophyta</taxon>
        <taxon>Spermatophyta</taxon>
        <taxon>Magnoliopsida</taxon>
        <taxon>Liliopsida</taxon>
        <taxon>Poales</taxon>
        <taxon>Poaceae</taxon>
        <taxon>PACMAD clade</taxon>
        <taxon>Panicoideae</taxon>
        <taxon>Andropogonodae</taxon>
        <taxon>Andropogoneae</taxon>
        <taxon>Tripsacinae</taxon>
        <taxon>Zea</taxon>
    </lineage>
</organism>
<gene>
    <name evidence="1" type="ORF">Zm00014a_043042</name>
</gene>
<evidence type="ECO:0000313" key="1">
    <source>
        <dbReference type="EMBL" id="PWZ26653.1"/>
    </source>
</evidence>
<reference evidence="1" key="1">
    <citation type="journal article" date="2018" name="Nat. Genet.">
        <title>Extensive intraspecific gene order and gene structural variations between Mo17 and other maize genomes.</title>
        <authorList>
            <person name="Sun S."/>
            <person name="Zhou Y."/>
            <person name="Chen J."/>
            <person name="Shi J."/>
            <person name="Zhao H."/>
            <person name="Zhao H."/>
            <person name="Song W."/>
            <person name="Zhang M."/>
            <person name="Cui Y."/>
            <person name="Dong X."/>
            <person name="Liu H."/>
            <person name="Ma X."/>
            <person name="Jiao Y."/>
            <person name="Wang B."/>
            <person name="Wei X."/>
            <person name="Stein J.C."/>
            <person name="Glaubitz J.C."/>
            <person name="Lu F."/>
            <person name="Yu G."/>
            <person name="Liang C."/>
            <person name="Fengler K."/>
            <person name="Li B."/>
            <person name="Rafalski A."/>
            <person name="Schnable P.S."/>
            <person name="Ware D.H."/>
            <person name="Buckler E.S."/>
            <person name="Lai J."/>
        </authorList>
    </citation>
    <scope>NUCLEOTIDE SEQUENCE [LARGE SCALE GENOMIC DNA]</scope>
    <source>
        <tissue evidence="1">Seedling</tissue>
    </source>
</reference>
<dbReference type="AlphaFoldDB" id="A0A3L6F1A9"/>
<name>A0A3L6F1A9_MAIZE</name>
<dbReference type="EMBL" id="NCVQ01000005">
    <property type="protein sequence ID" value="PWZ26653.1"/>
    <property type="molecule type" value="Genomic_DNA"/>
</dbReference>
<sequence length="27" mass="3286">MDVNVEPTIKVRTHIMYNSSFFYISHR</sequence>
<comment type="caution">
    <text evidence="1">The sequence shown here is derived from an EMBL/GenBank/DDBJ whole genome shotgun (WGS) entry which is preliminary data.</text>
</comment>
<dbReference type="Proteomes" id="UP000251960">
    <property type="component" value="Chromosome 4"/>
</dbReference>